<evidence type="ECO:0000313" key="1">
    <source>
        <dbReference type="EMBL" id="KAF2470314.1"/>
    </source>
</evidence>
<sequence length="699" mass="78097">MDPSSYEVHRGLWTNWSHGRVSGLTITTTRQNGGLLIAFLAIFVGAAGKSFWRISCLLLHRVFSSQRAQDGLYHQRQAILRNSDTAQDGFWRTLMAIIAWRKHNARSLQRLLPMLVFAVATGICFAVAGIFSSRVTTETANEVLLTGTNCALMGFSGLSNITAFGTVWEPYNSQRVTASLARAQQCYNTGTFSEDCGLYIKPQLSVNITRNASCPFASEICRTQTENIIVDTGYMDSHEDFGINAPLAERFKFRSVYHCAPIVTEGFSELYNSTNIPGMTFRRYNYGGFAGSNYTFEVPTNLSTLQYDNYTFWQSSRPDYGVGLQVKYSVTNEGNALSGQLDSIPQIQRDNADVSLFFLTAPGILFSSQSNDPWYSAHRPGPNLTNPGSHDQAPSYMMDEDATVLGCARQFTICNPNMPEAKRCLPLRGWLDNSYRLEEITQNEAQKNRLHYLREVMIGNNDEIISIVGSTGNAGLLARDNLGWGVQGPLPDNQWQLEIQHWVTATMASLQRIFVDAARGPPNEDMRKWFSVRPNTTEELKMCRNQKVVSSRYSSFSVVGIVAILVIGGGFVFLDWFSEAFIDSIHKRFGRTGHSDYASIEWNASATLQIQRLAHEEMGFGKWSRTDTDTPVTRPGEKLGVLDVADPKHPFLKPPPRGRNGTLGRKDTDMTMVSTEEHGGERKGPITVCVKDRRNSMEI</sequence>
<comment type="caution">
    <text evidence="1">The sequence shown here is derived from an EMBL/GenBank/DDBJ whole genome shotgun (WGS) entry which is preliminary data.</text>
</comment>
<keyword evidence="2" id="KW-1185">Reference proteome</keyword>
<organism evidence="1 2">
    <name type="scientific">Lindgomyces ingoldianus</name>
    <dbReference type="NCBI Taxonomy" id="673940"/>
    <lineage>
        <taxon>Eukaryota</taxon>
        <taxon>Fungi</taxon>
        <taxon>Dikarya</taxon>
        <taxon>Ascomycota</taxon>
        <taxon>Pezizomycotina</taxon>
        <taxon>Dothideomycetes</taxon>
        <taxon>Pleosporomycetidae</taxon>
        <taxon>Pleosporales</taxon>
        <taxon>Lindgomycetaceae</taxon>
        <taxon>Lindgomyces</taxon>
    </lineage>
</organism>
<gene>
    <name evidence="1" type="ORF">BDR25DRAFT_343088</name>
</gene>
<dbReference type="Proteomes" id="UP000799755">
    <property type="component" value="Unassembled WGS sequence"/>
</dbReference>
<reference evidence="1" key="1">
    <citation type="journal article" date="2020" name="Stud. Mycol.">
        <title>101 Dothideomycetes genomes: a test case for predicting lifestyles and emergence of pathogens.</title>
        <authorList>
            <person name="Haridas S."/>
            <person name="Albert R."/>
            <person name="Binder M."/>
            <person name="Bloem J."/>
            <person name="Labutti K."/>
            <person name="Salamov A."/>
            <person name="Andreopoulos B."/>
            <person name="Baker S."/>
            <person name="Barry K."/>
            <person name="Bills G."/>
            <person name="Bluhm B."/>
            <person name="Cannon C."/>
            <person name="Castanera R."/>
            <person name="Culley D."/>
            <person name="Daum C."/>
            <person name="Ezra D."/>
            <person name="Gonzalez J."/>
            <person name="Henrissat B."/>
            <person name="Kuo A."/>
            <person name="Liang C."/>
            <person name="Lipzen A."/>
            <person name="Lutzoni F."/>
            <person name="Magnuson J."/>
            <person name="Mondo S."/>
            <person name="Nolan M."/>
            <person name="Ohm R."/>
            <person name="Pangilinan J."/>
            <person name="Park H.-J."/>
            <person name="Ramirez L."/>
            <person name="Alfaro M."/>
            <person name="Sun H."/>
            <person name="Tritt A."/>
            <person name="Yoshinaga Y."/>
            <person name="Zwiers L.-H."/>
            <person name="Turgeon B."/>
            <person name="Goodwin S."/>
            <person name="Spatafora J."/>
            <person name="Crous P."/>
            <person name="Grigoriev I."/>
        </authorList>
    </citation>
    <scope>NUCLEOTIDE SEQUENCE</scope>
    <source>
        <strain evidence="1">ATCC 200398</strain>
    </source>
</reference>
<dbReference type="EMBL" id="MU003508">
    <property type="protein sequence ID" value="KAF2470314.1"/>
    <property type="molecule type" value="Genomic_DNA"/>
</dbReference>
<evidence type="ECO:0000313" key="2">
    <source>
        <dbReference type="Proteomes" id="UP000799755"/>
    </source>
</evidence>
<protein>
    <submittedName>
        <fullName evidence="1">Uncharacterized protein</fullName>
    </submittedName>
</protein>
<name>A0ACB6QTG5_9PLEO</name>
<proteinExistence type="predicted"/>
<accession>A0ACB6QTG5</accession>